<sequence length="98" mass="10910">MTQVPYPVIIQAARDWDEQADVLHSASRNLTQAEVAELGPRVAAAATRFVETWRTEIDAMEQAAISHSQALSAVRLDFFATDQQASTDLRDLVPWADR</sequence>
<dbReference type="Proteomes" id="UP000297496">
    <property type="component" value="Unassembled WGS sequence"/>
</dbReference>
<reference evidence="1 2" key="1">
    <citation type="submission" date="2019-04" db="EMBL/GenBank/DDBJ databases">
        <title>Three New Species of Nocardioides, Nocardioides euryhalodurans sp. nov., Nocardioides seonyuensis sp. nov. and Nocardioides eburneoflavus sp. nov. Isolated from Soil.</title>
        <authorList>
            <person name="Roh S.G."/>
            <person name="Lee C."/>
            <person name="Kim M.-K."/>
            <person name="Kim S.B."/>
        </authorList>
    </citation>
    <scope>NUCLEOTIDE SEQUENCE [LARGE SCALE GENOMIC DNA]</scope>
    <source>
        <strain evidence="1 2">MMS17-SY213</strain>
    </source>
</reference>
<dbReference type="EMBL" id="SRRO01000001">
    <property type="protein sequence ID" value="TGN65273.1"/>
    <property type="molecule type" value="Genomic_DNA"/>
</dbReference>
<gene>
    <name evidence="1" type="ORF">EXE59_15885</name>
</gene>
<evidence type="ECO:0000313" key="2">
    <source>
        <dbReference type="Proteomes" id="UP000297496"/>
    </source>
</evidence>
<proteinExistence type="predicted"/>
<comment type="caution">
    <text evidence="1">The sequence shown here is derived from an EMBL/GenBank/DDBJ whole genome shotgun (WGS) entry which is preliminary data.</text>
</comment>
<keyword evidence="2" id="KW-1185">Reference proteome</keyword>
<evidence type="ECO:0000313" key="1">
    <source>
        <dbReference type="EMBL" id="TGN65273.1"/>
    </source>
</evidence>
<accession>A0A4Z1CKG6</accession>
<dbReference type="AlphaFoldDB" id="A0A4Z1CKG6"/>
<organism evidence="1 2">
    <name type="scientific">Nocardioides eburneiflavus</name>
    <dbReference type="NCBI Taxonomy" id="2518372"/>
    <lineage>
        <taxon>Bacteria</taxon>
        <taxon>Bacillati</taxon>
        <taxon>Actinomycetota</taxon>
        <taxon>Actinomycetes</taxon>
        <taxon>Propionibacteriales</taxon>
        <taxon>Nocardioidaceae</taxon>
        <taxon>Nocardioides</taxon>
    </lineage>
</organism>
<dbReference type="RefSeq" id="WP_135839771.1">
    <property type="nucleotide sequence ID" value="NZ_SRRO01000001.1"/>
</dbReference>
<name>A0A4Z1CKG6_9ACTN</name>
<protein>
    <submittedName>
        <fullName evidence="1">Uncharacterized protein</fullName>
    </submittedName>
</protein>